<feature type="region of interest" description="Disordered" evidence="1">
    <location>
        <begin position="68"/>
        <end position="95"/>
    </location>
</feature>
<dbReference type="EMBL" id="VSWC01000028">
    <property type="protein sequence ID" value="KAA1108557.1"/>
    <property type="molecule type" value="Genomic_DNA"/>
</dbReference>
<organism evidence="2 3">
    <name type="scientific">Puccinia graminis f. sp. tritici</name>
    <dbReference type="NCBI Taxonomy" id="56615"/>
    <lineage>
        <taxon>Eukaryota</taxon>
        <taxon>Fungi</taxon>
        <taxon>Dikarya</taxon>
        <taxon>Basidiomycota</taxon>
        <taxon>Pucciniomycotina</taxon>
        <taxon>Pucciniomycetes</taxon>
        <taxon>Pucciniales</taxon>
        <taxon>Pucciniaceae</taxon>
        <taxon>Puccinia</taxon>
    </lineage>
</organism>
<name>A0A5B0Q633_PUCGR</name>
<feature type="region of interest" description="Disordered" evidence="1">
    <location>
        <begin position="164"/>
        <end position="210"/>
    </location>
</feature>
<evidence type="ECO:0000313" key="3">
    <source>
        <dbReference type="Proteomes" id="UP000324748"/>
    </source>
</evidence>
<feature type="region of interest" description="Disordered" evidence="1">
    <location>
        <begin position="259"/>
        <end position="283"/>
    </location>
</feature>
<sequence length="368" mass="40566">MLSSSSQIIPPHCQWIRLQQTEAHPFTFTPTHQPAPIPSNYLGPLGASSSNIPSLGVLFFRLPTTARDSTSTDSSKGRQPLHDIPSLPQPSPRPIERTIESKSRLFFSVPDNRCTTPLASPSLHLDRSNEQSSRRVGFFFGSGLDADHSPSFLSSADNRCTTPLASPSLHLDRSNKQSSRRPFFRSPLASPSQHLGRSIQIKSFFRPPPPTIEPRLASTLTYRSNTPRVEGLEFFWAAPVLTENPILLPRPTHFAHVFPPKRTVPHSSTQPPSPTTRLPPPSPPRSISAFFLSGCRQPARDDEPPPPSSHSSLALDRLIEIGSKAFHLAANWASPASFSGEIDADDLFLFLSRRPARDKDQAFVFGLV</sequence>
<comment type="caution">
    <text evidence="2">The sequence shown here is derived from an EMBL/GenBank/DDBJ whole genome shotgun (WGS) entry which is preliminary data.</text>
</comment>
<protein>
    <submittedName>
        <fullName evidence="2">Uncharacterized protein</fullName>
    </submittedName>
</protein>
<dbReference type="OrthoDB" id="10476587at2759"/>
<reference evidence="2 3" key="1">
    <citation type="submission" date="2019-05" db="EMBL/GenBank/DDBJ databases">
        <title>Emergence of the Ug99 lineage of the wheat stem rust pathogen through somatic hybridization.</title>
        <authorList>
            <person name="Li F."/>
            <person name="Upadhyaya N.M."/>
            <person name="Sperschneider J."/>
            <person name="Matny O."/>
            <person name="Nguyen-Phuc H."/>
            <person name="Mago R."/>
            <person name="Raley C."/>
            <person name="Miller M.E."/>
            <person name="Silverstein K.A.T."/>
            <person name="Henningsen E."/>
            <person name="Hirsch C.D."/>
            <person name="Visser B."/>
            <person name="Pretorius Z.A."/>
            <person name="Steffenson B.J."/>
            <person name="Schwessinger B."/>
            <person name="Dodds P.N."/>
            <person name="Figueroa M."/>
        </authorList>
    </citation>
    <scope>NUCLEOTIDE SEQUENCE [LARGE SCALE GENOMIC DNA]</scope>
    <source>
        <strain evidence="2">21-0</strain>
    </source>
</reference>
<feature type="non-terminal residue" evidence="2">
    <location>
        <position position="368"/>
    </location>
</feature>
<evidence type="ECO:0000256" key="1">
    <source>
        <dbReference type="SAM" id="MobiDB-lite"/>
    </source>
</evidence>
<gene>
    <name evidence="2" type="ORF">PGT21_017027</name>
</gene>
<dbReference type="AlphaFoldDB" id="A0A5B0Q633"/>
<evidence type="ECO:0000313" key="2">
    <source>
        <dbReference type="EMBL" id="KAA1108557.1"/>
    </source>
</evidence>
<accession>A0A5B0Q633</accession>
<dbReference type="Proteomes" id="UP000324748">
    <property type="component" value="Unassembled WGS sequence"/>
</dbReference>
<feature type="compositionally biased region" description="Pro residues" evidence="1">
    <location>
        <begin position="271"/>
        <end position="283"/>
    </location>
</feature>
<keyword evidence="3" id="KW-1185">Reference proteome</keyword>
<proteinExistence type="predicted"/>